<evidence type="ECO:0000256" key="2">
    <source>
        <dbReference type="ARBA" id="ARBA00022490"/>
    </source>
</evidence>
<keyword evidence="3" id="KW-0677">Repeat</keyword>
<keyword evidence="2" id="KW-0963">Cytoplasm</keyword>
<dbReference type="InterPro" id="IPR011990">
    <property type="entry name" value="TPR-like_helical_dom_sf"/>
</dbReference>
<evidence type="ECO:0000256" key="3">
    <source>
        <dbReference type="ARBA" id="ARBA00022737"/>
    </source>
</evidence>
<dbReference type="InterPro" id="IPR051476">
    <property type="entry name" value="Bac_ResReg_Asp_Phosphatase"/>
</dbReference>
<evidence type="ECO:0000256" key="1">
    <source>
        <dbReference type="ARBA" id="ARBA00004496"/>
    </source>
</evidence>
<keyword evidence="10" id="KW-1185">Reference proteome</keyword>
<comment type="similarity">
    <text evidence="5">Belongs to the Rap family.</text>
</comment>
<feature type="repeat" description="TPR" evidence="6">
    <location>
        <begin position="253"/>
        <end position="286"/>
    </location>
</feature>
<reference evidence="9" key="1">
    <citation type="submission" date="2021-01" db="EMBL/GenBank/DDBJ databases">
        <title>Fulvivirga kasyanovii gen. nov., sp nov., a novel member of the phylum Bacteroidetes isolated from seawater in a mussel farm.</title>
        <authorList>
            <person name="Zhao L.-H."/>
            <person name="Wang Z.-J."/>
        </authorList>
    </citation>
    <scope>NUCLEOTIDE SEQUENCE</scope>
    <source>
        <strain evidence="9">29W222</strain>
    </source>
</reference>
<dbReference type="Proteomes" id="UP000614216">
    <property type="component" value="Unassembled WGS sequence"/>
</dbReference>
<dbReference type="PROSITE" id="PS51257">
    <property type="entry name" value="PROKAR_LIPOPROTEIN"/>
    <property type="match status" value="1"/>
</dbReference>
<keyword evidence="4 6" id="KW-0802">TPR repeat</keyword>
<keyword evidence="7" id="KW-0472">Membrane</keyword>
<proteinExistence type="inferred from homology"/>
<dbReference type="InterPro" id="IPR019734">
    <property type="entry name" value="TPR_rpt"/>
</dbReference>
<evidence type="ECO:0000256" key="5">
    <source>
        <dbReference type="ARBA" id="ARBA00038253"/>
    </source>
</evidence>
<comment type="subcellular location">
    <subcellularLocation>
        <location evidence="1">Cytoplasm</location>
    </subcellularLocation>
</comment>
<dbReference type="Gene3D" id="1.25.40.10">
    <property type="entry name" value="Tetratricopeptide repeat domain"/>
    <property type="match status" value="2"/>
</dbReference>
<evidence type="ECO:0000256" key="6">
    <source>
        <dbReference type="PROSITE-ProRule" id="PRU00339"/>
    </source>
</evidence>
<organism evidence="9 10">
    <name type="scientific">Fulvivirga marina</name>
    <dbReference type="NCBI Taxonomy" id="2494733"/>
    <lineage>
        <taxon>Bacteria</taxon>
        <taxon>Pseudomonadati</taxon>
        <taxon>Bacteroidota</taxon>
        <taxon>Cytophagia</taxon>
        <taxon>Cytophagales</taxon>
        <taxon>Fulvivirgaceae</taxon>
        <taxon>Fulvivirga</taxon>
    </lineage>
</organism>
<feature type="signal peptide" evidence="8">
    <location>
        <begin position="1"/>
        <end position="21"/>
    </location>
</feature>
<gene>
    <name evidence="9" type="ORF">JMN32_07490</name>
</gene>
<comment type="caution">
    <text evidence="9">The sequence shown here is derived from an EMBL/GenBank/DDBJ whole genome shotgun (WGS) entry which is preliminary data.</text>
</comment>
<keyword evidence="7" id="KW-1133">Transmembrane helix</keyword>
<dbReference type="PANTHER" id="PTHR46630">
    <property type="entry name" value="TETRATRICOPEPTIDE REPEAT PROTEIN 29"/>
    <property type="match status" value="1"/>
</dbReference>
<feature type="transmembrane region" description="Helical" evidence="7">
    <location>
        <begin position="410"/>
        <end position="431"/>
    </location>
</feature>
<accession>A0A937FXE4</accession>
<name>A0A937FXE4_9BACT</name>
<dbReference type="EMBL" id="JAEUGD010000023">
    <property type="protein sequence ID" value="MBL6446145.1"/>
    <property type="molecule type" value="Genomic_DNA"/>
</dbReference>
<protein>
    <submittedName>
        <fullName evidence="9">Tetratricopeptide repeat protein</fullName>
    </submittedName>
</protein>
<feature type="chain" id="PRO_5037970276" evidence="8">
    <location>
        <begin position="22"/>
        <end position="445"/>
    </location>
</feature>
<evidence type="ECO:0000256" key="7">
    <source>
        <dbReference type="SAM" id="Phobius"/>
    </source>
</evidence>
<dbReference type="PROSITE" id="PS50005">
    <property type="entry name" value="TPR"/>
    <property type="match status" value="3"/>
</dbReference>
<sequence length="445" mass="51055">MKYVFASIVTVLLFVSCNSEIAEPSHQNFPQDVEQLKALLASEQDDIVKLDIYYALYKAHLEIPNMTAAFKYLSLQRELAMEIEDPLKAGRACYNMGLIRKKQFDYIGAVNLYLQAIDFFETVGDQEKIALTLDNIGVVFMETANYEYAKKFYQKTKSIYRTSKKPNHLLLANLNLGICHLAASPPNYDSALMYFQSALTLTEALTENQSYYLNRIHTQLGTMYYRADQYREAIDHYQTSLRYINVNQLKQQAIGFANIGEVYMEQGLYKEAEEWLNKALALSGQIEDIQSVGGVLNILGRLHQLQGDYETGVQYLERAINVASKDVINEHLQESLRLIRESYVALRRANKPVNIERYEKVLIFDARQDLLEQELVDKTNFMALQAALGLSVELDHEKKQKKAEVQLNSLYSYAVVVLLLLVIISGTVLFITGRKIYQVRQVLKW</sequence>
<dbReference type="RefSeq" id="WP_202855689.1">
    <property type="nucleotide sequence ID" value="NZ_JAEUGD010000023.1"/>
</dbReference>
<evidence type="ECO:0000313" key="9">
    <source>
        <dbReference type="EMBL" id="MBL6446145.1"/>
    </source>
</evidence>
<dbReference type="Pfam" id="PF13424">
    <property type="entry name" value="TPR_12"/>
    <property type="match status" value="2"/>
</dbReference>
<evidence type="ECO:0000256" key="4">
    <source>
        <dbReference type="ARBA" id="ARBA00022803"/>
    </source>
</evidence>
<feature type="repeat" description="TPR" evidence="6">
    <location>
        <begin position="293"/>
        <end position="326"/>
    </location>
</feature>
<keyword evidence="7" id="KW-0812">Transmembrane</keyword>
<evidence type="ECO:0000313" key="10">
    <source>
        <dbReference type="Proteomes" id="UP000614216"/>
    </source>
</evidence>
<dbReference type="GO" id="GO:0005737">
    <property type="term" value="C:cytoplasm"/>
    <property type="evidence" value="ECO:0007669"/>
    <property type="project" value="UniProtKB-SubCell"/>
</dbReference>
<dbReference type="SMART" id="SM00028">
    <property type="entry name" value="TPR"/>
    <property type="match status" value="6"/>
</dbReference>
<evidence type="ECO:0000256" key="8">
    <source>
        <dbReference type="SAM" id="SignalP"/>
    </source>
</evidence>
<dbReference type="PANTHER" id="PTHR46630:SF1">
    <property type="entry name" value="TETRATRICOPEPTIDE REPEAT PROTEIN 29"/>
    <property type="match status" value="1"/>
</dbReference>
<keyword evidence="8" id="KW-0732">Signal</keyword>
<dbReference type="SUPFAM" id="SSF48452">
    <property type="entry name" value="TPR-like"/>
    <property type="match status" value="2"/>
</dbReference>
<feature type="repeat" description="TPR" evidence="6">
    <location>
        <begin position="214"/>
        <end position="247"/>
    </location>
</feature>
<dbReference type="AlphaFoldDB" id="A0A937FXE4"/>